<accession>A0A6A3NYK3</accession>
<gene>
    <name evidence="1" type="ORF">PR002_g2185</name>
</gene>
<evidence type="ECO:0000313" key="2">
    <source>
        <dbReference type="Proteomes" id="UP000435112"/>
    </source>
</evidence>
<dbReference type="SUPFAM" id="SSF57667">
    <property type="entry name" value="beta-beta-alpha zinc fingers"/>
    <property type="match status" value="1"/>
</dbReference>
<reference evidence="1 2" key="1">
    <citation type="submission" date="2018-09" db="EMBL/GenBank/DDBJ databases">
        <title>Genomic investigation of the strawberry pathogen Phytophthora fragariae indicates pathogenicity is determined by transcriptional variation in three key races.</title>
        <authorList>
            <person name="Adams T.M."/>
            <person name="Armitage A.D."/>
            <person name="Sobczyk M.K."/>
            <person name="Bates H.J."/>
            <person name="Dunwell J.M."/>
            <person name="Nellist C.F."/>
            <person name="Harrison R.J."/>
        </authorList>
    </citation>
    <scope>NUCLEOTIDE SEQUENCE [LARGE SCALE GENOMIC DNA]</scope>
    <source>
        <strain evidence="1 2">SCRP324</strain>
    </source>
</reference>
<proteinExistence type="predicted"/>
<dbReference type="EMBL" id="QXFU01000071">
    <property type="protein sequence ID" value="KAE9045507.1"/>
    <property type="molecule type" value="Genomic_DNA"/>
</dbReference>
<name>A0A6A3NYK3_9STRA</name>
<dbReference type="Proteomes" id="UP000435112">
    <property type="component" value="Unassembled WGS sequence"/>
</dbReference>
<evidence type="ECO:0000313" key="1">
    <source>
        <dbReference type="EMBL" id="KAE9045507.1"/>
    </source>
</evidence>
<comment type="caution">
    <text evidence="1">The sequence shown here is derived from an EMBL/GenBank/DDBJ whole genome shotgun (WGS) entry which is preliminary data.</text>
</comment>
<organism evidence="1 2">
    <name type="scientific">Phytophthora rubi</name>
    <dbReference type="NCBI Taxonomy" id="129364"/>
    <lineage>
        <taxon>Eukaryota</taxon>
        <taxon>Sar</taxon>
        <taxon>Stramenopiles</taxon>
        <taxon>Oomycota</taxon>
        <taxon>Peronosporomycetes</taxon>
        <taxon>Peronosporales</taxon>
        <taxon>Peronosporaceae</taxon>
        <taxon>Phytophthora</taxon>
    </lineage>
</organism>
<protein>
    <submittedName>
        <fullName evidence="1">Uncharacterized protein</fullName>
    </submittedName>
</protein>
<dbReference type="InterPro" id="IPR036236">
    <property type="entry name" value="Znf_C2H2_sf"/>
</dbReference>
<sequence length="99" mass="11275">MAGGRAPWEHFKIVSEPRHLKYKSARCRYCDQLLTQIQPSRHLKKHIMTCERMPVEIREAYAMSITETGQMTMINTHLSNGGATLTGALDMKLGCEVRL</sequence>
<dbReference type="AlphaFoldDB" id="A0A6A3NYK3"/>